<dbReference type="Pfam" id="PF02645">
    <property type="entry name" value="DegV"/>
    <property type="match status" value="1"/>
</dbReference>
<comment type="caution">
    <text evidence="2">The sequence shown here is derived from an EMBL/GenBank/DDBJ whole genome shotgun (WGS) entry which is preliminary data.</text>
</comment>
<protein>
    <submittedName>
        <fullName evidence="2">DegV family protein</fullName>
    </submittedName>
</protein>
<dbReference type="InterPro" id="IPR043168">
    <property type="entry name" value="DegV_C"/>
</dbReference>
<accession>A0ABR7GDK5</accession>
<reference evidence="2 3" key="1">
    <citation type="submission" date="2020-08" db="EMBL/GenBank/DDBJ databases">
        <title>Genome public.</title>
        <authorList>
            <person name="Liu C."/>
            <person name="Sun Q."/>
        </authorList>
    </citation>
    <scope>NUCLEOTIDE SEQUENCE [LARGE SCALE GENOMIC DNA]</scope>
    <source>
        <strain evidence="2 3">NSJ-9</strain>
    </source>
</reference>
<dbReference type="PANTHER" id="PTHR33434">
    <property type="entry name" value="DEGV DOMAIN-CONTAINING PROTEIN DR_1986-RELATED"/>
    <property type="match status" value="1"/>
</dbReference>
<proteinExistence type="predicted"/>
<keyword evidence="3" id="KW-1185">Reference proteome</keyword>
<name>A0ABR7GDK5_9FIRM</name>
<organism evidence="2 3">
    <name type="scientific">Roseburia lenta</name>
    <dbReference type="NCBI Taxonomy" id="2763061"/>
    <lineage>
        <taxon>Bacteria</taxon>
        <taxon>Bacillati</taxon>
        <taxon>Bacillota</taxon>
        <taxon>Clostridia</taxon>
        <taxon>Lachnospirales</taxon>
        <taxon>Lachnospiraceae</taxon>
        <taxon>Roseburia</taxon>
    </lineage>
</organism>
<evidence type="ECO:0000313" key="3">
    <source>
        <dbReference type="Proteomes" id="UP000643810"/>
    </source>
</evidence>
<evidence type="ECO:0000256" key="1">
    <source>
        <dbReference type="ARBA" id="ARBA00023121"/>
    </source>
</evidence>
<dbReference type="NCBIfam" id="TIGR00762">
    <property type="entry name" value="DegV"/>
    <property type="match status" value="1"/>
</dbReference>
<dbReference type="Proteomes" id="UP000643810">
    <property type="component" value="Unassembled WGS sequence"/>
</dbReference>
<dbReference type="PROSITE" id="PS51482">
    <property type="entry name" value="DEGV"/>
    <property type="match status" value="1"/>
</dbReference>
<dbReference type="InterPro" id="IPR050270">
    <property type="entry name" value="DegV_domain_contain"/>
</dbReference>
<dbReference type="InterPro" id="IPR003797">
    <property type="entry name" value="DegV"/>
</dbReference>
<dbReference type="CDD" id="cd03143">
    <property type="entry name" value="A4_beta-galactosidase_middle_domain"/>
    <property type="match status" value="1"/>
</dbReference>
<dbReference type="EMBL" id="JACOPG010000001">
    <property type="protein sequence ID" value="MBC5685513.1"/>
    <property type="molecule type" value="Genomic_DNA"/>
</dbReference>
<dbReference type="Gene3D" id="3.40.50.10170">
    <property type="match status" value="1"/>
</dbReference>
<evidence type="ECO:0000313" key="2">
    <source>
        <dbReference type="EMBL" id="MBC5685513.1"/>
    </source>
</evidence>
<gene>
    <name evidence="2" type="ORF">H8R94_02600</name>
</gene>
<keyword evidence="1" id="KW-0446">Lipid-binding</keyword>
<dbReference type="PANTHER" id="PTHR33434:SF2">
    <property type="entry name" value="FATTY ACID-BINDING PROTEIN TM_1468"/>
    <property type="match status" value="1"/>
</dbReference>
<dbReference type="Gene3D" id="3.30.1180.10">
    <property type="match status" value="1"/>
</dbReference>
<sequence>MIKIITDSGSDILQEECDKVRVLPLHVSFGDEHYRDGVDLLHETFYEKLIETDVLPKTSQISPYEFMEAYRQELDADASAGGGQMSDKQILVITLSSRLSGTYQSACIAAEEFEGQVYVVDSENVTVGQKCLVMRAVELVEADYGIDEIVGILEEEKKQIQLIALLDTLEYLKKGGRISAASAALGNALSIKPVVGVGAGEILVLGKAHGSKNGKNLLMQRTKQAGGIDFSRPFYLGYTGLSDKLICKYIEDSRMLWEKAHTKEELPIVSVGAAIGTHVGPGAIALAFFAPQ</sequence>
<dbReference type="SUPFAM" id="SSF82549">
    <property type="entry name" value="DAK1/DegV-like"/>
    <property type="match status" value="1"/>
</dbReference>
<dbReference type="RefSeq" id="WP_186853782.1">
    <property type="nucleotide sequence ID" value="NZ_JACOPG010000001.1"/>
</dbReference>